<dbReference type="OrthoDB" id="166746at2759"/>
<evidence type="ECO:0008006" key="13">
    <source>
        <dbReference type="Google" id="ProtNLM"/>
    </source>
</evidence>
<dbReference type="GO" id="GO:0008270">
    <property type="term" value="F:zinc ion binding"/>
    <property type="evidence" value="ECO:0007669"/>
    <property type="project" value="UniProtKB-KW"/>
</dbReference>
<evidence type="ECO:0000313" key="11">
    <source>
        <dbReference type="EMBL" id="CAH1400200.1"/>
    </source>
</evidence>
<feature type="region of interest" description="Disordered" evidence="8">
    <location>
        <begin position="614"/>
        <end position="675"/>
    </location>
</feature>
<evidence type="ECO:0000256" key="6">
    <source>
        <dbReference type="ARBA" id="ARBA00023015"/>
    </source>
</evidence>
<evidence type="ECO:0000259" key="10">
    <source>
        <dbReference type="Pfam" id="PF23320"/>
    </source>
</evidence>
<proteinExistence type="inferred from homology"/>
<dbReference type="CDD" id="cd21551">
    <property type="entry name" value="VEFS-box_SUZ12"/>
    <property type="match status" value="1"/>
</dbReference>
<name>A0A9P0HDB8_NEZVI</name>
<feature type="compositionally biased region" description="Basic and acidic residues" evidence="8">
    <location>
        <begin position="657"/>
        <end position="675"/>
    </location>
</feature>
<gene>
    <name evidence="11" type="ORF">NEZAVI_LOCUS9493</name>
</gene>
<evidence type="ECO:0000256" key="5">
    <source>
        <dbReference type="ARBA" id="ARBA00022853"/>
    </source>
</evidence>
<dbReference type="InterPro" id="IPR019135">
    <property type="entry name" value="Polycomb_protein_VEFS-Box"/>
</dbReference>
<feature type="region of interest" description="Disordered" evidence="8">
    <location>
        <begin position="1"/>
        <end position="26"/>
    </location>
</feature>
<feature type="compositionally biased region" description="Basic and acidic residues" evidence="8">
    <location>
        <begin position="1"/>
        <end position="12"/>
    </location>
</feature>
<dbReference type="CDD" id="cd21740">
    <property type="entry name" value="C2_II_SUZ12"/>
    <property type="match status" value="1"/>
</dbReference>
<reference evidence="11" key="1">
    <citation type="submission" date="2022-01" db="EMBL/GenBank/DDBJ databases">
        <authorList>
            <person name="King R."/>
        </authorList>
    </citation>
    <scope>NUCLEOTIDE SEQUENCE</scope>
</reference>
<keyword evidence="4" id="KW-0862">Zinc</keyword>
<keyword evidence="6" id="KW-0805">Transcription regulation</keyword>
<evidence type="ECO:0000313" key="12">
    <source>
        <dbReference type="Proteomes" id="UP001152798"/>
    </source>
</evidence>
<dbReference type="GO" id="GO:0035098">
    <property type="term" value="C:ESC/E(Z) complex"/>
    <property type="evidence" value="ECO:0007669"/>
    <property type="project" value="TreeGrafter"/>
</dbReference>
<feature type="compositionally biased region" description="Polar residues" evidence="8">
    <location>
        <begin position="619"/>
        <end position="634"/>
    </location>
</feature>
<dbReference type="InterPro" id="IPR057540">
    <property type="entry name" value="Znf_SUZ12"/>
</dbReference>
<dbReference type="GO" id="GO:0006325">
    <property type="term" value="P:chromatin organization"/>
    <property type="evidence" value="ECO:0007669"/>
    <property type="project" value="UniProtKB-KW"/>
</dbReference>
<dbReference type="PANTHER" id="PTHR22597:SF0">
    <property type="entry name" value="POLYCOMB PROTEIN SUZ12"/>
    <property type="match status" value="1"/>
</dbReference>
<evidence type="ECO:0000256" key="2">
    <source>
        <dbReference type="ARBA" id="ARBA00022723"/>
    </source>
</evidence>
<evidence type="ECO:0000256" key="8">
    <source>
        <dbReference type="SAM" id="MobiDB-lite"/>
    </source>
</evidence>
<comment type="similarity">
    <text evidence="1">Belongs to the VEFS (VRN2-EMF2-FIS2-SU(Z)12) family.</text>
</comment>
<sequence>MPPKKREKENEPPNKSSKTENNNGDHEQFLQAFEKPTQIYRYLRTRHMIKPIFLLRTLLYMKHRMSRNHKRRKSFKVDSMLQTITNRLQPQQPITGFLTLTFLGFYNKSSQGQEDPVKVETLLLKVCHKKRKDVSCPVLTVSLGTSYVPLNPSEEFPPPKAPTVSVPTECFSLSGQLVKSYHLLLRVSTMSSNISVLAAIHEDSKEPATKKRKISKSSEDDKPVQFGTEVIIYDKQNRCLLTDGEYEFLLEKLDGTATKINNSLSTWEDISFEREIQEQHIESFQDMTNGPTLKIRLQWSREQVTPIIDRPPPIIPICNSELVKENNNKTGMEVAKQLDGPSVVYHFLYNGNTKQQTETAPDLQCAWCSIDCKTLYSLLKHLKLCHPRFNVTYVGGIRIDISVNDGYDGSSWRQSGGPIRGTGPAKRPTVSHIIVCRPKRSPPHLSEFMDTQEAESQRPYITGHNRLYHHTTTCLPIYPKEMEIDSEDETDPRWLQKKTMMMIDEFTDVNEGEKELMKMWNLHVMKHGFVGDCQIPLACAMFLQEKGKELLKKNLYRNFVLHMSTLFDFGLVSPVTVFTTLQKLQEIIQTDEEINKILQQSWATQREHWNPLEQAPKIDSSSSPTGQQQDNSGQSRRKPTEERGKRRRGRRLSSGKPELRSKDAGKETSNKKSAP</sequence>
<keyword evidence="7" id="KW-0804">Transcription</keyword>
<evidence type="ECO:0000259" key="9">
    <source>
        <dbReference type="Pfam" id="PF09733"/>
    </source>
</evidence>
<evidence type="ECO:0000256" key="7">
    <source>
        <dbReference type="ARBA" id="ARBA00023163"/>
    </source>
</evidence>
<evidence type="ECO:0000256" key="4">
    <source>
        <dbReference type="ARBA" id="ARBA00022833"/>
    </source>
</evidence>
<dbReference type="Pfam" id="PF23320">
    <property type="entry name" value="Zn_SUZ12"/>
    <property type="match status" value="1"/>
</dbReference>
<dbReference type="AlphaFoldDB" id="A0A9P0HDB8"/>
<dbReference type="CDD" id="cd21750">
    <property type="entry name" value="ZnB-Zn_SUZ12"/>
    <property type="match status" value="1"/>
</dbReference>
<dbReference type="EMBL" id="OV725080">
    <property type="protein sequence ID" value="CAH1400200.1"/>
    <property type="molecule type" value="Genomic_DNA"/>
</dbReference>
<protein>
    <recommendedName>
        <fullName evidence="13">Polycomb protein SUZ12</fullName>
    </recommendedName>
</protein>
<organism evidence="11 12">
    <name type="scientific">Nezara viridula</name>
    <name type="common">Southern green stink bug</name>
    <name type="synonym">Cimex viridulus</name>
    <dbReference type="NCBI Taxonomy" id="85310"/>
    <lineage>
        <taxon>Eukaryota</taxon>
        <taxon>Metazoa</taxon>
        <taxon>Ecdysozoa</taxon>
        <taxon>Arthropoda</taxon>
        <taxon>Hexapoda</taxon>
        <taxon>Insecta</taxon>
        <taxon>Pterygota</taxon>
        <taxon>Neoptera</taxon>
        <taxon>Paraneoptera</taxon>
        <taxon>Hemiptera</taxon>
        <taxon>Heteroptera</taxon>
        <taxon>Panheteroptera</taxon>
        <taxon>Pentatomomorpha</taxon>
        <taxon>Pentatomoidea</taxon>
        <taxon>Pentatomidae</taxon>
        <taxon>Pentatominae</taxon>
        <taxon>Nezara</taxon>
    </lineage>
</organism>
<dbReference type="GO" id="GO:0016586">
    <property type="term" value="C:RSC-type complex"/>
    <property type="evidence" value="ECO:0007669"/>
    <property type="project" value="TreeGrafter"/>
</dbReference>
<keyword evidence="3" id="KW-0863">Zinc-finger</keyword>
<keyword evidence="2" id="KW-0479">Metal-binding</keyword>
<evidence type="ECO:0000256" key="1">
    <source>
        <dbReference type="ARBA" id="ARBA00007416"/>
    </source>
</evidence>
<feature type="domain" description="Polycomb protein VEFS-Box" evidence="9">
    <location>
        <begin position="457"/>
        <end position="576"/>
    </location>
</feature>
<dbReference type="Pfam" id="PF09733">
    <property type="entry name" value="VEFS-Box"/>
    <property type="match status" value="1"/>
</dbReference>
<keyword evidence="5" id="KW-0156">Chromatin regulator</keyword>
<feature type="domain" description="Polycomb protein SUZ12-like zinc finger" evidence="10">
    <location>
        <begin position="342"/>
        <end position="404"/>
    </location>
</feature>
<dbReference type="PANTHER" id="PTHR22597">
    <property type="entry name" value="POLYCOMB GROUP PROTEIN"/>
    <property type="match status" value="1"/>
</dbReference>
<dbReference type="Proteomes" id="UP001152798">
    <property type="component" value="Chromosome 4"/>
</dbReference>
<accession>A0A9P0HDB8</accession>
<evidence type="ECO:0000256" key="3">
    <source>
        <dbReference type="ARBA" id="ARBA00022771"/>
    </source>
</evidence>
<dbReference type="GO" id="GO:0031490">
    <property type="term" value="F:chromatin DNA binding"/>
    <property type="evidence" value="ECO:0007669"/>
    <property type="project" value="TreeGrafter"/>
</dbReference>
<keyword evidence="12" id="KW-1185">Reference proteome</keyword>